<evidence type="ECO:0000256" key="1">
    <source>
        <dbReference type="SAM" id="Phobius"/>
    </source>
</evidence>
<sequence length="97" mass="10967">MSYSRFIIARLEEMDQSIALKVTWRNIFQPLYQEYNIFGYVLGFIFRAIRLVIGSVLYAVVIGVAAVIFLAWAGIPIYVLLKIAGQTPAAHVFNVNI</sequence>
<gene>
    <name evidence="2" type="ORF">UX70_C0001G0129</name>
</gene>
<accession>A0A0G4AQC5</accession>
<keyword evidence="1" id="KW-0472">Membrane</keyword>
<dbReference type="EMBL" id="CP011209">
    <property type="protein sequence ID" value="AKM77866.1"/>
    <property type="molecule type" value="Genomic_DNA"/>
</dbReference>
<organism evidence="2 3">
    <name type="scientific">Candidatus Wolfebacteria bacterium GW2011_GWB1_47_1</name>
    <dbReference type="NCBI Taxonomy" id="1619007"/>
    <lineage>
        <taxon>Bacteria</taxon>
        <taxon>Candidatus Wolfeibacteriota</taxon>
    </lineage>
</organism>
<dbReference type="KEGG" id="pwo:UX70_C0001G0129"/>
<dbReference type="AlphaFoldDB" id="A0A0G4AQC5"/>
<feature type="transmembrane region" description="Helical" evidence="1">
    <location>
        <begin position="59"/>
        <end position="81"/>
    </location>
</feature>
<name>A0A0G4AQC5_9BACT</name>
<keyword evidence="1" id="KW-0812">Transmembrane</keyword>
<reference evidence="2 3" key="1">
    <citation type="journal article" date="2015" name="Nature">
        <title>rRNA introns, odd ribosomes, and small enigmatic genomes across a large radiation of phyla.</title>
        <authorList>
            <person name="Brown C.T."/>
            <person name="Hug L.A."/>
            <person name="Thomas B.C."/>
            <person name="Sharon I."/>
            <person name="Castelle C.J."/>
            <person name="Singh A."/>
            <person name="Wilkins M.J."/>
            <person name="Williams K.H."/>
            <person name="Banfield J.F."/>
        </authorList>
    </citation>
    <scope>NUCLEOTIDE SEQUENCE [LARGE SCALE GENOMIC DNA]</scope>
</reference>
<protein>
    <submittedName>
        <fullName evidence="2">Uncharacterized protein</fullName>
    </submittedName>
</protein>
<evidence type="ECO:0000313" key="2">
    <source>
        <dbReference type="EMBL" id="AKM77866.1"/>
    </source>
</evidence>
<feature type="transmembrane region" description="Helical" evidence="1">
    <location>
        <begin position="35"/>
        <end position="53"/>
    </location>
</feature>
<keyword evidence="1" id="KW-1133">Transmembrane helix</keyword>
<dbReference type="Proteomes" id="UP000035656">
    <property type="component" value="Chromosome"/>
</dbReference>
<proteinExistence type="predicted"/>
<evidence type="ECO:0000313" key="3">
    <source>
        <dbReference type="Proteomes" id="UP000035656"/>
    </source>
</evidence>